<gene>
    <name evidence="3" type="ORF">ACJIZ3_014237</name>
</gene>
<dbReference type="EMBL" id="JBJXBP010000008">
    <property type="protein sequence ID" value="KAL3812969.1"/>
    <property type="molecule type" value="Genomic_DNA"/>
</dbReference>
<keyword evidence="1" id="KW-0472">Membrane</keyword>
<dbReference type="PANTHER" id="PTHR31672:SF11">
    <property type="entry name" value="F-BOX PROTEIN CPR1-LIKE ISOFORM X2"/>
    <property type="match status" value="1"/>
</dbReference>
<evidence type="ECO:0000313" key="4">
    <source>
        <dbReference type="Proteomes" id="UP001634393"/>
    </source>
</evidence>
<dbReference type="InterPro" id="IPR013187">
    <property type="entry name" value="F-box-assoc_dom_typ3"/>
</dbReference>
<dbReference type="PROSITE" id="PS50181">
    <property type="entry name" value="FBOX"/>
    <property type="match status" value="1"/>
</dbReference>
<proteinExistence type="predicted"/>
<dbReference type="InterPro" id="IPR001810">
    <property type="entry name" value="F-box_dom"/>
</dbReference>
<name>A0ABD3RJR3_9LAMI</name>
<organism evidence="3 4">
    <name type="scientific">Penstemon smallii</name>
    <dbReference type="NCBI Taxonomy" id="265156"/>
    <lineage>
        <taxon>Eukaryota</taxon>
        <taxon>Viridiplantae</taxon>
        <taxon>Streptophyta</taxon>
        <taxon>Embryophyta</taxon>
        <taxon>Tracheophyta</taxon>
        <taxon>Spermatophyta</taxon>
        <taxon>Magnoliopsida</taxon>
        <taxon>eudicotyledons</taxon>
        <taxon>Gunneridae</taxon>
        <taxon>Pentapetalae</taxon>
        <taxon>asterids</taxon>
        <taxon>lamiids</taxon>
        <taxon>Lamiales</taxon>
        <taxon>Plantaginaceae</taxon>
        <taxon>Cheloneae</taxon>
        <taxon>Penstemon</taxon>
    </lineage>
</organism>
<dbReference type="Gene3D" id="1.20.1280.50">
    <property type="match status" value="1"/>
</dbReference>
<keyword evidence="1" id="KW-0812">Transmembrane</keyword>
<dbReference type="InterPro" id="IPR050796">
    <property type="entry name" value="SCF_F-box_component"/>
</dbReference>
<dbReference type="PANTHER" id="PTHR31672">
    <property type="entry name" value="BNACNNG10540D PROTEIN"/>
    <property type="match status" value="1"/>
</dbReference>
<dbReference type="Proteomes" id="UP001634393">
    <property type="component" value="Unassembled WGS sequence"/>
</dbReference>
<reference evidence="3 4" key="1">
    <citation type="submission" date="2024-12" db="EMBL/GenBank/DDBJ databases">
        <title>The unique morphological basis and parallel evolutionary history of personate flowers in Penstemon.</title>
        <authorList>
            <person name="Depatie T.H."/>
            <person name="Wessinger C.A."/>
        </authorList>
    </citation>
    <scope>NUCLEOTIDE SEQUENCE [LARGE SCALE GENOMIC DNA]</scope>
    <source>
        <strain evidence="3">WTNN_2</strain>
        <tissue evidence="3">Leaf</tissue>
    </source>
</reference>
<keyword evidence="4" id="KW-1185">Reference proteome</keyword>
<dbReference type="SUPFAM" id="SSF81383">
    <property type="entry name" value="F-box domain"/>
    <property type="match status" value="1"/>
</dbReference>
<dbReference type="SMART" id="SM00256">
    <property type="entry name" value="FBOX"/>
    <property type="match status" value="1"/>
</dbReference>
<dbReference type="Pfam" id="PF08268">
    <property type="entry name" value="FBA_3"/>
    <property type="match status" value="1"/>
</dbReference>
<dbReference type="InterPro" id="IPR036047">
    <property type="entry name" value="F-box-like_dom_sf"/>
</dbReference>
<sequence length="413" mass="48636">MYSRQIIFDSINFLFFCAMVLQCYTWMVDLYRLIIGNLDDHDATAIDLFTYVPNEVVIDILSRLEVQSVFQCQKVCRNWRKLTSSSQFIELHHRRVAPVILRHYGGSYGTWLSIIDEKSEKKCEMMDLEAFCFLDCCNGLVLMRTPYPSYNYFVTNPLSKGGKITTISSEIQRGIPCGFYFHPLANEHRILFACKSGRCYEYSLYLFGAKMWRRTFNPYFYCGPPRYATTPVTVNRALHWLETGFVVQEWIGEHIGITVFEIISEKFSIKHIPPVQSRGRDQNVRLLVTEDRLYFCHVASEEHVMSIWILEDYVNWCWIQKYNVNLDWDVKKFPMAPYHDKVARCFYKVKVVIIHKDEIKLIWPHRGLFSYHLGNNTIKKIPLKKSKDENLDFQAFGYETYTKSLLTSTTTEL</sequence>
<evidence type="ECO:0000256" key="1">
    <source>
        <dbReference type="SAM" id="Phobius"/>
    </source>
</evidence>
<protein>
    <recommendedName>
        <fullName evidence="2">F-box domain-containing protein</fullName>
    </recommendedName>
</protein>
<accession>A0ABD3RJR3</accession>
<comment type="caution">
    <text evidence="3">The sequence shown here is derived from an EMBL/GenBank/DDBJ whole genome shotgun (WGS) entry which is preliminary data.</text>
</comment>
<keyword evidence="1" id="KW-1133">Transmembrane helix</keyword>
<evidence type="ECO:0000259" key="2">
    <source>
        <dbReference type="PROSITE" id="PS50181"/>
    </source>
</evidence>
<dbReference type="Pfam" id="PF12937">
    <property type="entry name" value="F-box-like"/>
    <property type="match status" value="1"/>
</dbReference>
<feature type="domain" description="F-box" evidence="2">
    <location>
        <begin position="46"/>
        <end position="91"/>
    </location>
</feature>
<dbReference type="InterPro" id="IPR017451">
    <property type="entry name" value="F-box-assoc_interact_dom"/>
</dbReference>
<evidence type="ECO:0000313" key="3">
    <source>
        <dbReference type="EMBL" id="KAL3812969.1"/>
    </source>
</evidence>
<feature type="transmembrane region" description="Helical" evidence="1">
    <location>
        <begin position="7"/>
        <end position="27"/>
    </location>
</feature>
<dbReference type="AlphaFoldDB" id="A0ABD3RJR3"/>
<dbReference type="NCBIfam" id="TIGR01640">
    <property type="entry name" value="F_box_assoc_1"/>
    <property type="match status" value="1"/>
</dbReference>